<evidence type="ECO:0008006" key="4">
    <source>
        <dbReference type="Google" id="ProtNLM"/>
    </source>
</evidence>
<evidence type="ECO:0000313" key="2">
    <source>
        <dbReference type="EMBL" id="MBO1317463.1"/>
    </source>
</evidence>
<sequence>MKHVLSLLLLLGLSTPLTAQDLIIVVSKKSPIKEISLFQLREIYLGNMKRLAGKTVRPIHVKPDDPLRHAFEDLVFPANFDAEEYWQNSKLQGGPDPPPAVRGWGLVSAYIAKNPGFVGYLPAEKITEVEAMQLKVVTVAGD</sequence>
<dbReference type="EMBL" id="JAFREP010000002">
    <property type="protein sequence ID" value="MBO1317463.1"/>
    <property type="molecule type" value="Genomic_DNA"/>
</dbReference>
<evidence type="ECO:0000313" key="3">
    <source>
        <dbReference type="Proteomes" id="UP000664417"/>
    </source>
</evidence>
<dbReference type="RefSeq" id="WP_207856699.1">
    <property type="nucleotide sequence ID" value="NZ_JAFREP010000002.1"/>
</dbReference>
<dbReference type="AlphaFoldDB" id="A0A8J7U0U7"/>
<dbReference type="Proteomes" id="UP000664417">
    <property type="component" value="Unassembled WGS sequence"/>
</dbReference>
<feature type="chain" id="PRO_5035155441" description="Phosphate ABC transporter substrate-binding protein" evidence="1">
    <location>
        <begin position="20"/>
        <end position="142"/>
    </location>
</feature>
<proteinExistence type="predicted"/>
<protein>
    <recommendedName>
        <fullName evidence="4">Phosphate ABC transporter substrate-binding protein</fullName>
    </recommendedName>
</protein>
<gene>
    <name evidence="2" type="ORF">J3U88_03255</name>
</gene>
<comment type="caution">
    <text evidence="2">The sequence shown here is derived from an EMBL/GenBank/DDBJ whole genome shotgun (WGS) entry which is preliminary data.</text>
</comment>
<reference evidence="2" key="1">
    <citation type="submission" date="2021-03" db="EMBL/GenBank/DDBJ databases">
        <authorList>
            <person name="Wang G."/>
        </authorList>
    </citation>
    <scope>NUCLEOTIDE SEQUENCE</scope>
    <source>
        <strain evidence="2">KCTC 12899</strain>
    </source>
</reference>
<keyword evidence="1" id="KW-0732">Signal</keyword>
<accession>A0A8J7U0U7</accession>
<feature type="signal peptide" evidence="1">
    <location>
        <begin position="1"/>
        <end position="19"/>
    </location>
</feature>
<organism evidence="2 3">
    <name type="scientific">Acanthopleuribacter pedis</name>
    <dbReference type="NCBI Taxonomy" id="442870"/>
    <lineage>
        <taxon>Bacteria</taxon>
        <taxon>Pseudomonadati</taxon>
        <taxon>Acidobacteriota</taxon>
        <taxon>Holophagae</taxon>
        <taxon>Acanthopleuribacterales</taxon>
        <taxon>Acanthopleuribacteraceae</taxon>
        <taxon>Acanthopleuribacter</taxon>
    </lineage>
</organism>
<evidence type="ECO:0000256" key="1">
    <source>
        <dbReference type="SAM" id="SignalP"/>
    </source>
</evidence>
<keyword evidence="3" id="KW-1185">Reference proteome</keyword>
<dbReference type="SUPFAM" id="SSF53850">
    <property type="entry name" value="Periplasmic binding protein-like II"/>
    <property type="match status" value="1"/>
</dbReference>
<dbReference type="Gene3D" id="3.40.190.10">
    <property type="entry name" value="Periplasmic binding protein-like II"/>
    <property type="match status" value="1"/>
</dbReference>
<name>A0A8J7U0U7_9BACT</name>